<dbReference type="NCBIfam" id="TIGR02180">
    <property type="entry name" value="GRX_euk"/>
    <property type="match status" value="1"/>
</dbReference>
<protein>
    <recommendedName>
        <fullName evidence="10">Glutaredoxin-2, mitochondrial</fullName>
    </recommendedName>
</protein>
<keyword evidence="3" id="KW-0813">Transport</keyword>
<dbReference type="SUPFAM" id="SSF52833">
    <property type="entry name" value="Thioredoxin-like"/>
    <property type="match status" value="1"/>
</dbReference>
<dbReference type="EMBL" id="GBRD01015956">
    <property type="protein sequence ID" value="JAG49870.1"/>
    <property type="molecule type" value="Transcribed_RNA"/>
</dbReference>
<evidence type="ECO:0000256" key="8">
    <source>
        <dbReference type="ARBA" id="ARBA00037470"/>
    </source>
</evidence>
<evidence type="ECO:0000313" key="12">
    <source>
        <dbReference type="EMBL" id="JAG49870.1"/>
    </source>
</evidence>
<dbReference type="AlphaFoldDB" id="A0A0K8SAU0"/>
<dbReference type="InterPro" id="IPR011899">
    <property type="entry name" value="Glutaredoxin_euk/vir"/>
</dbReference>
<dbReference type="GO" id="GO:0015038">
    <property type="term" value="F:glutathione disulfide oxidoreductase activity"/>
    <property type="evidence" value="ECO:0007669"/>
    <property type="project" value="TreeGrafter"/>
</dbReference>
<dbReference type="PANTHER" id="PTHR45694">
    <property type="entry name" value="GLUTAREDOXIN 2"/>
    <property type="match status" value="1"/>
</dbReference>
<dbReference type="PROSITE" id="PS00195">
    <property type="entry name" value="GLUTAREDOXIN_1"/>
    <property type="match status" value="1"/>
</dbReference>
<dbReference type="PANTHER" id="PTHR45694:SF5">
    <property type="entry name" value="GLUTAREDOXIN 2"/>
    <property type="match status" value="1"/>
</dbReference>
<dbReference type="Gene3D" id="3.40.30.10">
    <property type="entry name" value="Glutaredoxin"/>
    <property type="match status" value="1"/>
</dbReference>
<keyword evidence="7" id="KW-0676">Redox-active center</keyword>
<comment type="similarity">
    <text evidence="2">Belongs to the glutaredoxin family.</text>
</comment>
<proteinExistence type="inferred from homology"/>
<dbReference type="InterPro" id="IPR011767">
    <property type="entry name" value="GLR_AS"/>
</dbReference>
<comment type="subunit">
    <text evidence="9">Monomer; active form. Homodimer; inactive form. The homodimer is probably linked by 1 2Fe-2S cluster.</text>
</comment>
<comment type="function">
    <text evidence="8">Glutathione-dependent oxidoreductase that facilitates the maintenance of mitochondrial redox homeostasis upon induction of apoptosis by oxidative stress. Involved in response to hydrogen peroxide and regulation of apoptosis caused by oxidative stress. Acts as a very efficient catalyst of monothiol reactions because of its high affinity for protein glutathione-mixed disulfides. Can receive electrons not only from glutathione (GSH), but also from thioredoxin reductase supporting both monothiol and dithiol reactions. Efficiently catalyzes both glutathionylation and deglutathionylation of mitochondrial complex I, which in turn regulates the superoxide production by the complex. Overexpression decreases the susceptibility to apoptosis and prevents loss of cardiolipin and cytochrome c release.</text>
</comment>
<evidence type="ECO:0000256" key="7">
    <source>
        <dbReference type="ARBA" id="ARBA00023284"/>
    </source>
</evidence>
<dbReference type="Pfam" id="PF00462">
    <property type="entry name" value="Glutaredoxin"/>
    <property type="match status" value="1"/>
</dbReference>
<keyword evidence="4" id="KW-0249">Electron transport</keyword>
<evidence type="ECO:0000256" key="4">
    <source>
        <dbReference type="ARBA" id="ARBA00022982"/>
    </source>
</evidence>
<evidence type="ECO:0000256" key="2">
    <source>
        <dbReference type="ARBA" id="ARBA00007787"/>
    </source>
</evidence>
<keyword evidence="6" id="KW-0318">Glutathionylation</keyword>
<dbReference type="CDD" id="cd03419">
    <property type="entry name" value="GRX_GRXh_1_2_like"/>
    <property type="match status" value="1"/>
</dbReference>
<accession>A0A0K8SAU0</accession>
<evidence type="ECO:0000259" key="11">
    <source>
        <dbReference type="Pfam" id="PF00462"/>
    </source>
</evidence>
<dbReference type="InterPro" id="IPR036249">
    <property type="entry name" value="Thioredoxin-like_sf"/>
</dbReference>
<dbReference type="PRINTS" id="PR00160">
    <property type="entry name" value="GLUTAREDOXIN"/>
</dbReference>
<evidence type="ECO:0000256" key="1">
    <source>
        <dbReference type="ARBA" id="ARBA00002549"/>
    </source>
</evidence>
<evidence type="ECO:0000256" key="6">
    <source>
        <dbReference type="ARBA" id="ARBA00023206"/>
    </source>
</evidence>
<reference evidence="12" key="1">
    <citation type="submission" date="2014-09" db="EMBL/GenBank/DDBJ databases">
        <authorList>
            <person name="Magalhaes I.L.F."/>
            <person name="Oliveira U."/>
            <person name="Santos F.R."/>
            <person name="Vidigal T.H.D.A."/>
            <person name="Brescovit A.D."/>
            <person name="Santos A.J."/>
        </authorList>
    </citation>
    <scope>NUCLEOTIDE SEQUENCE</scope>
</reference>
<evidence type="ECO:0000256" key="9">
    <source>
        <dbReference type="ARBA" id="ARBA00038558"/>
    </source>
</evidence>
<dbReference type="FunFam" id="3.40.30.10:FF:000026">
    <property type="entry name" value="Glutaredoxin 2"/>
    <property type="match status" value="1"/>
</dbReference>
<sequence>MLTRHLSRAFSIGHATTGIAKSFRPVVSSSSTPVDMNGPTAQFVKDSIAQDTVVIFSKSYCPYCKMAKEVFDKVKTSFKAIELDSRDDGDEIQSVLGQITGAKTVPRVFIKGEFVGGGTDVKALYENGKLEQMLA</sequence>
<feature type="domain" description="Glutaredoxin" evidence="11">
    <location>
        <begin position="53"/>
        <end position="115"/>
    </location>
</feature>
<dbReference type="GO" id="GO:0034599">
    <property type="term" value="P:cellular response to oxidative stress"/>
    <property type="evidence" value="ECO:0007669"/>
    <property type="project" value="TreeGrafter"/>
</dbReference>
<evidence type="ECO:0000256" key="5">
    <source>
        <dbReference type="ARBA" id="ARBA00023157"/>
    </source>
</evidence>
<dbReference type="InterPro" id="IPR002109">
    <property type="entry name" value="Glutaredoxin"/>
</dbReference>
<keyword evidence="5" id="KW-1015">Disulfide bond</keyword>
<evidence type="ECO:0000256" key="10">
    <source>
        <dbReference type="ARBA" id="ARBA00039819"/>
    </source>
</evidence>
<dbReference type="GO" id="GO:0005737">
    <property type="term" value="C:cytoplasm"/>
    <property type="evidence" value="ECO:0007669"/>
    <property type="project" value="TreeGrafter"/>
</dbReference>
<name>A0A0K8SAU0_LYGHE</name>
<evidence type="ECO:0000256" key="3">
    <source>
        <dbReference type="ARBA" id="ARBA00022448"/>
    </source>
</evidence>
<dbReference type="PROSITE" id="PS51354">
    <property type="entry name" value="GLUTAREDOXIN_2"/>
    <property type="match status" value="1"/>
</dbReference>
<organism evidence="12">
    <name type="scientific">Lygus hesperus</name>
    <name type="common">Western plant bug</name>
    <dbReference type="NCBI Taxonomy" id="30085"/>
    <lineage>
        <taxon>Eukaryota</taxon>
        <taxon>Metazoa</taxon>
        <taxon>Ecdysozoa</taxon>
        <taxon>Arthropoda</taxon>
        <taxon>Hexapoda</taxon>
        <taxon>Insecta</taxon>
        <taxon>Pterygota</taxon>
        <taxon>Neoptera</taxon>
        <taxon>Paraneoptera</taxon>
        <taxon>Hemiptera</taxon>
        <taxon>Heteroptera</taxon>
        <taxon>Panheteroptera</taxon>
        <taxon>Cimicomorpha</taxon>
        <taxon>Miridae</taxon>
        <taxon>Mirini</taxon>
        <taxon>Lygus</taxon>
    </lineage>
</organism>
<dbReference type="EMBL" id="GBRD01017853">
    <property type="protein sequence ID" value="JAG47974.1"/>
    <property type="molecule type" value="Transcribed_RNA"/>
</dbReference>
<comment type="function">
    <text evidence="1">Has a glutathione-disulfide oxidoreductase activity in the presence of NADPH and glutathione reductase. Reduces low molecular weight disulfides and proteins.</text>
</comment>
<dbReference type="InterPro" id="IPR014025">
    <property type="entry name" value="Glutaredoxin_subgr"/>
</dbReference>